<sequence>MRARPVIAACLVLTTACGGYSPPGPLALRELPRPDICRDLPEKIVARAMGASPATCATDVQKDTHGARFQSVAKKKAVALVVSYQRRYSLKTGLDMWEVHGFVEGEKSLLVGVGEGALFDPATDSMLAVSEHLLVIVGVQSTAGVPDEGLADRLLPVLEIALERGEKALVTPSPRSGPPGARGDRPAS</sequence>
<evidence type="ECO:0000313" key="3">
    <source>
        <dbReference type="Proteomes" id="UP001501842"/>
    </source>
</evidence>
<dbReference type="RefSeq" id="WP_344450718.1">
    <property type="nucleotide sequence ID" value="NZ_BAAATZ010000009.1"/>
</dbReference>
<evidence type="ECO:0000256" key="1">
    <source>
        <dbReference type="SAM" id="MobiDB-lite"/>
    </source>
</evidence>
<accession>A0ABN3U7A7</accession>
<comment type="caution">
    <text evidence="2">The sequence shown here is derived from an EMBL/GenBank/DDBJ whole genome shotgun (WGS) entry which is preliminary data.</text>
</comment>
<feature type="region of interest" description="Disordered" evidence="1">
    <location>
        <begin position="168"/>
        <end position="188"/>
    </location>
</feature>
<feature type="compositionally biased region" description="Low complexity" evidence="1">
    <location>
        <begin position="172"/>
        <end position="181"/>
    </location>
</feature>
<dbReference type="EMBL" id="BAAATZ010000009">
    <property type="protein sequence ID" value="GAA2725970.1"/>
    <property type="molecule type" value="Genomic_DNA"/>
</dbReference>
<name>A0ABN3U7A7_9ACTN</name>
<evidence type="ECO:0000313" key="2">
    <source>
        <dbReference type="EMBL" id="GAA2725970.1"/>
    </source>
</evidence>
<dbReference type="Proteomes" id="UP001501842">
    <property type="component" value="Unassembled WGS sequence"/>
</dbReference>
<reference evidence="2 3" key="1">
    <citation type="journal article" date="2019" name="Int. J. Syst. Evol. Microbiol.">
        <title>The Global Catalogue of Microorganisms (GCM) 10K type strain sequencing project: providing services to taxonomists for standard genome sequencing and annotation.</title>
        <authorList>
            <consortium name="The Broad Institute Genomics Platform"/>
            <consortium name="The Broad Institute Genome Sequencing Center for Infectious Disease"/>
            <person name="Wu L."/>
            <person name="Ma J."/>
        </authorList>
    </citation>
    <scope>NUCLEOTIDE SEQUENCE [LARGE SCALE GENOMIC DNA]</scope>
    <source>
        <strain evidence="2 3">JCM 8201</strain>
    </source>
</reference>
<proteinExistence type="predicted"/>
<protein>
    <submittedName>
        <fullName evidence="2">Uncharacterized protein</fullName>
    </submittedName>
</protein>
<dbReference type="PROSITE" id="PS51257">
    <property type="entry name" value="PROKAR_LIPOPROTEIN"/>
    <property type="match status" value="1"/>
</dbReference>
<organism evidence="2 3">
    <name type="scientific">Actinocorallia aurantiaca</name>
    <dbReference type="NCBI Taxonomy" id="46204"/>
    <lineage>
        <taxon>Bacteria</taxon>
        <taxon>Bacillati</taxon>
        <taxon>Actinomycetota</taxon>
        <taxon>Actinomycetes</taxon>
        <taxon>Streptosporangiales</taxon>
        <taxon>Thermomonosporaceae</taxon>
        <taxon>Actinocorallia</taxon>
    </lineage>
</organism>
<gene>
    <name evidence="2" type="ORF">GCM10010439_27310</name>
</gene>
<keyword evidence="3" id="KW-1185">Reference proteome</keyword>